<reference evidence="2" key="1">
    <citation type="journal article" date="2015" name="Nat. Genet.">
        <title>The genome and transcriptome of the zoonotic hookworm Ancylostoma ceylanicum identify infection-specific gene families.</title>
        <authorList>
            <person name="Schwarz E.M."/>
            <person name="Hu Y."/>
            <person name="Antoshechkin I."/>
            <person name="Miller M.M."/>
            <person name="Sternberg P.W."/>
            <person name="Aroian R.V."/>
        </authorList>
    </citation>
    <scope>NUCLEOTIDE SEQUENCE</scope>
    <source>
        <strain evidence="2">HY135</strain>
    </source>
</reference>
<evidence type="ECO:0000313" key="1">
    <source>
        <dbReference type="EMBL" id="EYC12365.1"/>
    </source>
</evidence>
<protein>
    <submittedName>
        <fullName evidence="1">Uncharacterized protein</fullName>
    </submittedName>
</protein>
<comment type="caution">
    <text evidence="1">The sequence shown here is derived from an EMBL/GenBank/DDBJ whole genome shotgun (WGS) entry which is preliminary data.</text>
</comment>
<gene>
    <name evidence="1" type="primary">Acey_s0047.g1443</name>
    <name evidence="1" type="ORF">Y032_0047g1443</name>
</gene>
<keyword evidence="2" id="KW-1185">Reference proteome</keyword>
<sequence>MERADRGTEIWLTVANSAVRQIIERGPPNIGARGRAAAAGSNTRVASFSASDMILPCRNDQTAGTSSEHLVRTSMLFSSTSGIKPIDSQQKTTTDDLLTLGGVVPTRSATLVPSELLRSSCSVVNEEITKCPLSSLPSALESEVKDLANSPYYYIEWCTDEEALALLTRHPFIVFKPRSSAKQANVGLHVAYQNRVFDLEILNMKGGGVLWRIRGTKFCLGSALFTNDFSSTNIGMTARRNYSPIEAIRPIRRLGNIEAPPLTWRLYVPFHHFITSPTYYHHNLTIRFRTLNEMARFYQRFPSTIE</sequence>
<organism evidence="1 2">
    <name type="scientific">Ancylostoma ceylanicum</name>
    <dbReference type="NCBI Taxonomy" id="53326"/>
    <lineage>
        <taxon>Eukaryota</taxon>
        <taxon>Metazoa</taxon>
        <taxon>Ecdysozoa</taxon>
        <taxon>Nematoda</taxon>
        <taxon>Chromadorea</taxon>
        <taxon>Rhabditida</taxon>
        <taxon>Rhabditina</taxon>
        <taxon>Rhabditomorpha</taxon>
        <taxon>Strongyloidea</taxon>
        <taxon>Ancylostomatidae</taxon>
        <taxon>Ancylostomatinae</taxon>
        <taxon>Ancylostoma</taxon>
    </lineage>
</organism>
<name>A0A016UB12_9BILA</name>
<proteinExistence type="predicted"/>
<dbReference type="OrthoDB" id="5871685at2759"/>
<dbReference type="AlphaFoldDB" id="A0A016UB12"/>
<accession>A0A016UB12</accession>
<dbReference type="Proteomes" id="UP000024635">
    <property type="component" value="Unassembled WGS sequence"/>
</dbReference>
<dbReference type="EMBL" id="JARK01001383">
    <property type="protein sequence ID" value="EYC12365.1"/>
    <property type="molecule type" value="Genomic_DNA"/>
</dbReference>
<evidence type="ECO:0000313" key="2">
    <source>
        <dbReference type="Proteomes" id="UP000024635"/>
    </source>
</evidence>